<dbReference type="InterPro" id="IPR059120">
    <property type="entry name" value="Cullin-like_AB"/>
</dbReference>
<gene>
    <name evidence="5" type="ORF">DNG_10004</name>
</gene>
<dbReference type="InterPro" id="IPR016159">
    <property type="entry name" value="Cullin_repeat-like_dom_sf"/>
</dbReference>
<dbReference type="GO" id="GO:0006511">
    <property type="term" value="P:ubiquitin-dependent protein catabolic process"/>
    <property type="evidence" value="ECO:0007669"/>
    <property type="project" value="InterPro"/>
</dbReference>
<comment type="similarity">
    <text evidence="1 2 3">Belongs to the cullin family.</text>
</comment>
<keyword evidence="6" id="KW-1185">Reference proteome</keyword>
<dbReference type="InterPro" id="IPR045093">
    <property type="entry name" value="Cullin"/>
</dbReference>
<dbReference type="InterPro" id="IPR036390">
    <property type="entry name" value="WH_DNA-bd_sf"/>
</dbReference>
<dbReference type="SMART" id="SM00182">
    <property type="entry name" value="CULLIN"/>
    <property type="match status" value="1"/>
</dbReference>
<dbReference type="PROSITE" id="PS50069">
    <property type="entry name" value="CULLIN_2"/>
    <property type="match status" value="1"/>
</dbReference>
<evidence type="ECO:0000313" key="5">
    <source>
        <dbReference type="EMBL" id="SPO07310.1"/>
    </source>
</evidence>
<reference evidence="5" key="1">
    <citation type="submission" date="2018-03" db="EMBL/GenBank/DDBJ databases">
        <authorList>
            <person name="Guldener U."/>
        </authorList>
    </citation>
    <scope>NUCLEOTIDE SEQUENCE</scope>
</reference>
<dbReference type="SMART" id="SM00884">
    <property type="entry name" value="Cullin_Nedd8"/>
    <property type="match status" value="1"/>
</dbReference>
<name>A0AAE8N6S5_9PEZI</name>
<dbReference type="FunFam" id="1.20.1310.10:FF:000026">
    <property type="entry name" value="Cullin 1"/>
    <property type="match status" value="1"/>
</dbReference>
<dbReference type="InterPro" id="IPR036317">
    <property type="entry name" value="Cullin_homology_sf"/>
</dbReference>
<dbReference type="SUPFAM" id="SSF46785">
    <property type="entry name" value="Winged helix' DNA-binding domain"/>
    <property type="match status" value="1"/>
</dbReference>
<dbReference type="Pfam" id="PF00888">
    <property type="entry name" value="Cullin"/>
    <property type="match status" value="1"/>
</dbReference>
<evidence type="ECO:0000259" key="4">
    <source>
        <dbReference type="PROSITE" id="PS50069"/>
    </source>
</evidence>
<dbReference type="AlphaFoldDB" id="A0AAE8N6S5"/>
<dbReference type="Proteomes" id="UP001187682">
    <property type="component" value="Unassembled WGS sequence"/>
</dbReference>
<dbReference type="PANTHER" id="PTHR11932">
    <property type="entry name" value="CULLIN"/>
    <property type="match status" value="1"/>
</dbReference>
<evidence type="ECO:0000256" key="3">
    <source>
        <dbReference type="RuleBase" id="RU003829"/>
    </source>
</evidence>
<dbReference type="Gene3D" id="1.10.10.10">
    <property type="entry name" value="Winged helix-like DNA-binding domain superfamily/Winged helix DNA-binding domain"/>
    <property type="match status" value="1"/>
</dbReference>
<protein>
    <submittedName>
        <fullName evidence="5">Related to SCF complex member Cullin 1</fullName>
    </submittedName>
</protein>
<sequence length="750" mass="86886">MPSVSTEEDFAACWNHIESVVSRLMSGPKAGMELNLYLEGYSAVIGFCEPQARGDLPAHLRGEKLYFKLIEYLTSHLKNLIPEFHTPNKDVLQFYIQEWDRYYCAAKHVHRLFRYFNQRWVRRERDEGKRNIYPAGILYLVKWREVLLDKVHEQVVEAVLRLIETQRNGEMIGHREGQIKAVVDSLVLGDIDEVGSFKPHKAYQYYFEKPFLKATAEFYQRKSKRFITENSIIEYIKEAQIWLDEEDNRIDTCLHPDAAAPLMTTCHQSIIAEHSALLTDEFQVLLDNDREDDMAHMYNLVSRFELDSLWLQFESHVRNQGLSSLQKVASDSGELDPKAYVDALLETHAKYQALIEKAFHSNPGFTRALDCAFRGFINQNEVCKSSSSNSPELLARYTYILLRRSGGNSMEDLELEAALIRVMIIFEYIEDKDIFQRAYSHMLARRLIYANSLSDSAEDSMIEKLEQACGREYTDKWRRMLQDLVISKDLSTSYRNHVASLEVDKSEADKPEVDKSEALVSTFRILGSAFWPLSTPDTKFNLPREIESEFQRFGQIYKRKNDHQKLTWLWNLCRGDLRANYIQNGKTPYTFHVSLYQMGILLLFNDKDARSYEDIVAETKLSPEVLEQAMAAILRAEVLIITPDGRKEAVPGQMFQLNMEFKSEKTRINLNQGGFKCAKGGNSAIELDRKIQSAIVRIMKARKRMNHVELVNLIKASFKPELLAIENCIETLIEKEFLERLNDEELGYLV</sequence>
<evidence type="ECO:0000256" key="1">
    <source>
        <dbReference type="ARBA" id="ARBA00006019"/>
    </source>
</evidence>
<dbReference type="InterPro" id="IPR019559">
    <property type="entry name" value="Cullin_neddylation_domain"/>
</dbReference>
<dbReference type="InterPro" id="IPR036388">
    <property type="entry name" value="WH-like_DNA-bd_sf"/>
</dbReference>
<dbReference type="Pfam" id="PF26557">
    <property type="entry name" value="Cullin_AB"/>
    <property type="match status" value="1"/>
</dbReference>
<feature type="domain" description="Cullin family profile" evidence="4">
    <location>
        <begin position="389"/>
        <end position="634"/>
    </location>
</feature>
<dbReference type="Pfam" id="PF10557">
    <property type="entry name" value="Cullin_Nedd8"/>
    <property type="match status" value="1"/>
</dbReference>
<dbReference type="FunFam" id="1.20.1310.10:FF:000001">
    <property type="entry name" value="Cullin 3"/>
    <property type="match status" value="1"/>
</dbReference>
<evidence type="ECO:0000313" key="6">
    <source>
        <dbReference type="Proteomes" id="UP001187682"/>
    </source>
</evidence>
<evidence type="ECO:0000256" key="2">
    <source>
        <dbReference type="PROSITE-ProRule" id="PRU00330"/>
    </source>
</evidence>
<dbReference type="GO" id="GO:0031625">
    <property type="term" value="F:ubiquitin protein ligase binding"/>
    <property type="evidence" value="ECO:0007669"/>
    <property type="project" value="InterPro"/>
</dbReference>
<dbReference type="Gene3D" id="3.30.230.130">
    <property type="entry name" value="Cullin, Chain C, Domain 2"/>
    <property type="match status" value="1"/>
</dbReference>
<dbReference type="SUPFAM" id="SSF74788">
    <property type="entry name" value="Cullin repeat-like"/>
    <property type="match status" value="1"/>
</dbReference>
<accession>A0AAE8N6S5</accession>
<dbReference type="InterPro" id="IPR001373">
    <property type="entry name" value="Cullin_N"/>
</dbReference>
<organism evidence="5 6">
    <name type="scientific">Cephalotrichum gorgonifer</name>
    <dbReference type="NCBI Taxonomy" id="2041049"/>
    <lineage>
        <taxon>Eukaryota</taxon>
        <taxon>Fungi</taxon>
        <taxon>Dikarya</taxon>
        <taxon>Ascomycota</taxon>
        <taxon>Pezizomycotina</taxon>
        <taxon>Sordariomycetes</taxon>
        <taxon>Hypocreomycetidae</taxon>
        <taxon>Microascales</taxon>
        <taxon>Microascaceae</taxon>
        <taxon>Cephalotrichum</taxon>
    </lineage>
</organism>
<dbReference type="InterPro" id="IPR016158">
    <property type="entry name" value="Cullin_homology"/>
</dbReference>
<dbReference type="SUPFAM" id="SSF75632">
    <property type="entry name" value="Cullin homology domain"/>
    <property type="match status" value="1"/>
</dbReference>
<proteinExistence type="inferred from homology"/>
<dbReference type="EMBL" id="ONZQ02000019">
    <property type="protein sequence ID" value="SPO07310.1"/>
    <property type="molecule type" value="Genomic_DNA"/>
</dbReference>
<comment type="caution">
    <text evidence="5">The sequence shown here is derived from an EMBL/GenBank/DDBJ whole genome shotgun (WGS) entry which is preliminary data.</text>
</comment>
<dbReference type="Gene3D" id="1.20.1310.10">
    <property type="entry name" value="Cullin Repeats"/>
    <property type="match status" value="4"/>
</dbReference>